<dbReference type="PANTHER" id="PTHR46825">
    <property type="entry name" value="D-ALANYL-D-ALANINE-CARBOXYPEPTIDASE/ENDOPEPTIDASE AMPH"/>
    <property type="match status" value="1"/>
</dbReference>
<dbReference type="OrthoDB" id="58460at2759"/>
<dbReference type="RefSeq" id="XP_008865912.1">
    <property type="nucleotide sequence ID" value="XM_008867690.1"/>
</dbReference>
<dbReference type="InterPro" id="IPR050491">
    <property type="entry name" value="AmpC-like"/>
</dbReference>
<dbReference type="InterPro" id="IPR001466">
    <property type="entry name" value="Beta-lactam-related"/>
</dbReference>
<dbReference type="Pfam" id="PF00144">
    <property type="entry name" value="Beta-lactamase"/>
    <property type="match status" value="1"/>
</dbReference>
<dbReference type="EMBL" id="KI913956">
    <property type="protein sequence ID" value="ETW06135.1"/>
    <property type="molecule type" value="Genomic_DNA"/>
</dbReference>
<gene>
    <name evidence="2" type="ORF">H310_03720</name>
</gene>
<protein>
    <recommendedName>
        <fullName evidence="1">Beta-lactamase-related domain-containing protein</fullName>
    </recommendedName>
</protein>
<organism evidence="2">
    <name type="scientific">Aphanomyces invadans</name>
    <dbReference type="NCBI Taxonomy" id="157072"/>
    <lineage>
        <taxon>Eukaryota</taxon>
        <taxon>Sar</taxon>
        <taxon>Stramenopiles</taxon>
        <taxon>Oomycota</taxon>
        <taxon>Saprolegniomycetes</taxon>
        <taxon>Saprolegniales</taxon>
        <taxon>Verrucalvaceae</taxon>
        <taxon>Aphanomyces</taxon>
    </lineage>
</organism>
<evidence type="ECO:0000313" key="2">
    <source>
        <dbReference type="EMBL" id="ETW06135.1"/>
    </source>
</evidence>
<sequence length="562" mass="60183">MVRALVGVGGVFSIVALWAVTLPPARMENASSIAVGMDGGTGRSVVEKKAQALAFVDQQLRSNPTIPGLAFSVVYKHDTVIAQGLGTMKAGNPHTPVTPSSMFQIGSFSKTFIALGIAKLVDDGVMTWTDPVVQHLPWLKLQDTYAEMYTTLGDLLSMNSGLGAFDGDEAFAFGLFPTERAVVEHLSQLNSTRALRSGYAYSNMNFEILGQVIEQATNETWPAFLKKTIWDPLGMNQTFAASADAGDNVAEMSHGHMSCGSKVIGPFDTVTDSMAMLTPSSSGHLAAGSVVSSANDLATFTRFLLSDGRALFKSATLLDDITTGHTALDNMVVVGNDAADALGYSFHPGGNTIAAGYGIDVVGHVMFGYDFFTKNGDTATFKERNGFVPSQGLGVVLVSNSNSLAPEGSAASFLLDRIRSYVLGIFLDVPQADLDAMWNQAISRSNQIQPDNVGHCDARYFDGAAWNKDNVAIPRAIQAKVVGSYVAVASPGFYGHVELMQRNGKLYLHYGSYNRELFATADPAMFIWDVRLAAETIWVQLADIESPKATVSLMGMLFVRDA</sequence>
<name>A0A024UIW4_9STRA</name>
<dbReference type="VEuPathDB" id="FungiDB:H310_03720"/>
<dbReference type="SUPFAM" id="SSF56601">
    <property type="entry name" value="beta-lactamase/transpeptidase-like"/>
    <property type="match status" value="1"/>
</dbReference>
<dbReference type="Gene3D" id="3.40.710.10">
    <property type="entry name" value="DD-peptidase/beta-lactamase superfamily"/>
    <property type="match status" value="1"/>
</dbReference>
<reference evidence="2" key="1">
    <citation type="submission" date="2013-12" db="EMBL/GenBank/DDBJ databases">
        <title>The Genome Sequence of Aphanomyces invadans NJM9701.</title>
        <authorList>
            <consortium name="The Broad Institute Genomics Platform"/>
            <person name="Russ C."/>
            <person name="Tyler B."/>
            <person name="van West P."/>
            <person name="Dieguez-Uribeondo J."/>
            <person name="Young S.K."/>
            <person name="Zeng Q."/>
            <person name="Gargeya S."/>
            <person name="Fitzgerald M."/>
            <person name="Abouelleil A."/>
            <person name="Alvarado L."/>
            <person name="Chapman S.B."/>
            <person name="Gainer-Dewar J."/>
            <person name="Goldberg J."/>
            <person name="Griggs A."/>
            <person name="Gujja S."/>
            <person name="Hansen M."/>
            <person name="Howarth C."/>
            <person name="Imamovic A."/>
            <person name="Ireland A."/>
            <person name="Larimer J."/>
            <person name="McCowan C."/>
            <person name="Murphy C."/>
            <person name="Pearson M."/>
            <person name="Poon T.W."/>
            <person name="Priest M."/>
            <person name="Roberts A."/>
            <person name="Saif S."/>
            <person name="Shea T."/>
            <person name="Sykes S."/>
            <person name="Wortman J."/>
            <person name="Nusbaum C."/>
            <person name="Birren B."/>
        </authorList>
    </citation>
    <scope>NUCLEOTIDE SEQUENCE [LARGE SCALE GENOMIC DNA]</scope>
    <source>
        <strain evidence="2">NJM9701</strain>
    </source>
</reference>
<dbReference type="InterPro" id="IPR012338">
    <property type="entry name" value="Beta-lactam/transpept-like"/>
</dbReference>
<dbReference type="eggNOG" id="ENOG502S7V8">
    <property type="taxonomic scope" value="Eukaryota"/>
</dbReference>
<dbReference type="AlphaFoldDB" id="A0A024UIW4"/>
<evidence type="ECO:0000259" key="1">
    <source>
        <dbReference type="Pfam" id="PF00144"/>
    </source>
</evidence>
<dbReference type="STRING" id="157072.A0A024UIW4"/>
<dbReference type="GeneID" id="20080770"/>
<proteinExistence type="predicted"/>
<accession>A0A024UIW4</accession>
<feature type="domain" description="Beta-lactamase-related" evidence="1">
    <location>
        <begin position="59"/>
        <end position="409"/>
    </location>
</feature>
<dbReference type="PANTHER" id="PTHR46825:SF9">
    <property type="entry name" value="BETA-LACTAMASE-RELATED DOMAIN-CONTAINING PROTEIN"/>
    <property type="match status" value="1"/>
</dbReference>